<dbReference type="KEGG" id="smo:SELMODRAFT_135974"/>
<dbReference type="InterPro" id="IPR050279">
    <property type="entry name" value="Plant_def-hormone_signal"/>
</dbReference>
<dbReference type="EMBL" id="GL377707">
    <property type="protein sequence ID" value="EFJ06119.1"/>
    <property type="molecule type" value="Genomic_DNA"/>
</dbReference>
<dbReference type="PRINTS" id="PR00634">
    <property type="entry name" value="BETALLERGEN"/>
</dbReference>
<dbReference type="STRING" id="88036.D8SVZ2"/>
<gene>
    <name evidence="4" type="ORF">SELMODRAFT_126206</name>
    <name evidence="3" type="ORF">SELMODRAFT_135974</name>
</gene>
<feature type="domain" description="Bet v I/Major latex protein" evidence="2">
    <location>
        <begin position="1"/>
        <end position="147"/>
    </location>
</feature>
<dbReference type="SMART" id="SM01037">
    <property type="entry name" value="Bet_v_1"/>
    <property type="match status" value="1"/>
</dbReference>
<dbReference type="Pfam" id="PF00407">
    <property type="entry name" value="Bet_v_1"/>
    <property type="match status" value="1"/>
</dbReference>
<dbReference type="FunCoup" id="D8SVZ2">
    <property type="interactions" value="574"/>
</dbReference>
<dbReference type="OMA" id="TWSIAYD"/>
<dbReference type="SUPFAM" id="SSF55961">
    <property type="entry name" value="Bet v1-like"/>
    <property type="match status" value="1"/>
</dbReference>
<evidence type="ECO:0000313" key="5">
    <source>
        <dbReference type="Proteomes" id="UP000001514"/>
    </source>
</evidence>
<dbReference type="PANTHER" id="PTHR31213">
    <property type="entry name" value="OS08G0374000 PROTEIN-RELATED"/>
    <property type="match status" value="1"/>
</dbReference>
<dbReference type="GO" id="GO:0010427">
    <property type="term" value="F:abscisic acid binding"/>
    <property type="evidence" value="ECO:0000318"/>
    <property type="project" value="GO_Central"/>
</dbReference>
<dbReference type="PANTHER" id="PTHR31213:SF64">
    <property type="entry name" value="PHYTOHORMONE-BINDING PROTEIN"/>
    <property type="match status" value="1"/>
</dbReference>
<dbReference type="InterPro" id="IPR024949">
    <property type="entry name" value="Bet_v_I_allergen"/>
</dbReference>
<dbReference type="Gene3D" id="3.30.530.20">
    <property type="match status" value="1"/>
</dbReference>
<dbReference type="HOGENOM" id="CLU_081988_4_0_1"/>
<dbReference type="GO" id="GO:0005634">
    <property type="term" value="C:nucleus"/>
    <property type="evidence" value="ECO:0000318"/>
    <property type="project" value="GO_Central"/>
</dbReference>
<organism evidence="5">
    <name type="scientific">Selaginella moellendorffii</name>
    <name type="common">Spikemoss</name>
    <dbReference type="NCBI Taxonomy" id="88036"/>
    <lineage>
        <taxon>Eukaryota</taxon>
        <taxon>Viridiplantae</taxon>
        <taxon>Streptophyta</taxon>
        <taxon>Embryophyta</taxon>
        <taxon>Tracheophyta</taxon>
        <taxon>Lycopodiopsida</taxon>
        <taxon>Selaginellales</taxon>
        <taxon>Selaginellaceae</taxon>
        <taxon>Selaginella</taxon>
    </lineage>
</organism>
<comment type="similarity">
    <text evidence="1">Belongs to the BetVI family.</text>
</comment>
<proteinExistence type="inferred from homology"/>
<dbReference type="GO" id="GO:0006952">
    <property type="term" value="P:defense response"/>
    <property type="evidence" value="ECO:0007669"/>
    <property type="project" value="InterPro"/>
</dbReference>
<dbReference type="GO" id="GO:0009738">
    <property type="term" value="P:abscisic acid-activated signaling pathway"/>
    <property type="evidence" value="ECO:0000318"/>
    <property type="project" value="GO_Central"/>
</dbReference>
<name>D8SVZ2_SELML</name>
<evidence type="ECO:0000313" key="4">
    <source>
        <dbReference type="EMBL" id="EFJ11400.1"/>
    </source>
</evidence>
<keyword evidence="5" id="KW-1185">Reference proteome</keyword>
<evidence type="ECO:0000256" key="1">
    <source>
        <dbReference type="ARBA" id="ARBA00009744"/>
    </source>
</evidence>
<dbReference type="FunFam" id="3.30.530.20:FF:000007">
    <property type="entry name" value="Major pollen allergen Bet v 1-A"/>
    <property type="match status" value="1"/>
</dbReference>
<dbReference type="Gramene" id="EFJ11400">
    <property type="protein sequence ID" value="EFJ11400"/>
    <property type="gene ID" value="SELMODRAFT_126206"/>
</dbReference>
<dbReference type="GO" id="GO:0038023">
    <property type="term" value="F:signaling receptor activity"/>
    <property type="evidence" value="ECO:0000318"/>
    <property type="project" value="GO_Central"/>
</dbReference>
<evidence type="ECO:0000259" key="2">
    <source>
        <dbReference type="SMART" id="SM01037"/>
    </source>
</evidence>
<dbReference type="CDD" id="cd07816">
    <property type="entry name" value="Bet_v1-like"/>
    <property type="match status" value="1"/>
</dbReference>
<dbReference type="InterPro" id="IPR023393">
    <property type="entry name" value="START-like_dom_sf"/>
</dbReference>
<dbReference type="EMBL" id="GL377647">
    <property type="protein sequence ID" value="EFJ11400.1"/>
    <property type="molecule type" value="Genomic_DNA"/>
</dbReference>
<reference evidence="4 5" key="1">
    <citation type="journal article" date="2011" name="Science">
        <title>The Selaginella genome identifies genetic changes associated with the evolution of vascular plants.</title>
        <authorList>
            <person name="Banks J.A."/>
            <person name="Nishiyama T."/>
            <person name="Hasebe M."/>
            <person name="Bowman J.L."/>
            <person name="Gribskov M."/>
            <person name="dePamphilis C."/>
            <person name="Albert V.A."/>
            <person name="Aono N."/>
            <person name="Aoyama T."/>
            <person name="Ambrose B.A."/>
            <person name="Ashton N.W."/>
            <person name="Axtell M.J."/>
            <person name="Barker E."/>
            <person name="Barker M.S."/>
            <person name="Bennetzen J.L."/>
            <person name="Bonawitz N.D."/>
            <person name="Chapple C."/>
            <person name="Cheng C."/>
            <person name="Correa L.G."/>
            <person name="Dacre M."/>
            <person name="DeBarry J."/>
            <person name="Dreyer I."/>
            <person name="Elias M."/>
            <person name="Engstrom E.M."/>
            <person name="Estelle M."/>
            <person name="Feng L."/>
            <person name="Finet C."/>
            <person name="Floyd S.K."/>
            <person name="Frommer W.B."/>
            <person name="Fujita T."/>
            <person name="Gramzow L."/>
            <person name="Gutensohn M."/>
            <person name="Harholt J."/>
            <person name="Hattori M."/>
            <person name="Heyl A."/>
            <person name="Hirai T."/>
            <person name="Hiwatashi Y."/>
            <person name="Ishikawa M."/>
            <person name="Iwata M."/>
            <person name="Karol K.G."/>
            <person name="Koehler B."/>
            <person name="Kolukisaoglu U."/>
            <person name="Kubo M."/>
            <person name="Kurata T."/>
            <person name="Lalonde S."/>
            <person name="Li K."/>
            <person name="Li Y."/>
            <person name="Litt A."/>
            <person name="Lyons E."/>
            <person name="Manning G."/>
            <person name="Maruyama T."/>
            <person name="Michael T.P."/>
            <person name="Mikami K."/>
            <person name="Miyazaki S."/>
            <person name="Morinaga S."/>
            <person name="Murata T."/>
            <person name="Mueller-Roeber B."/>
            <person name="Nelson D.R."/>
            <person name="Obara M."/>
            <person name="Oguri Y."/>
            <person name="Olmstead R.G."/>
            <person name="Onodera N."/>
            <person name="Petersen B.L."/>
            <person name="Pils B."/>
            <person name="Prigge M."/>
            <person name="Rensing S.A."/>
            <person name="Riano-Pachon D.M."/>
            <person name="Roberts A.W."/>
            <person name="Sato Y."/>
            <person name="Scheller H.V."/>
            <person name="Schulz B."/>
            <person name="Schulz C."/>
            <person name="Shakirov E.V."/>
            <person name="Shibagaki N."/>
            <person name="Shinohara N."/>
            <person name="Shippen D.E."/>
            <person name="Soerensen I."/>
            <person name="Sotooka R."/>
            <person name="Sugimoto N."/>
            <person name="Sugita M."/>
            <person name="Sumikawa N."/>
            <person name="Tanurdzic M."/>
            <person name="Theissen G."/>
            <person name="Ulvskov P."/>
            <person name="Wakazuki S."/>
            <person name="Weng J.K."/>
            <person name="Willats W.W."/>
            <person name="Wipf D."/>
            <person name="Wolf P.G."/>
            <person name="Yang L."/>
            <person name="Zimmer A.D."/>
            <person name="Zhu Q."/>
            <person name="Mitros T."/>
            <person name="Hellsten U."/>
            <person name="Loque D."/>
            <person name="Otillar R."/>
            <person name="Salamov A."/>
            <person name="Schmutz J."/>
            <person name="Shapiro H."/>
            <person name="Lindquist E."/>
            <person name="Lucas S."/>
            <person name="Rokhsar D."/>
            <person name="Grigoriev I.V."/>
        </authorList>
    </citation>
    <scope>NUCLEOTIDE SEQUENCE [LARGE SCALE GENOMIC DNA]</scope>
</reference>
<dbReference type="GO" id="GO:0005737">
    <property type="term" value="C:cytoplasm"/>
    <property type="evidence" value="ECO:0000318"/>
    <property type="project" value="GO_Central"/>
</dbReference>
<accession>D8SVZ2</accession>
<dbReference type="eggNOG" id="ENOG502RZUQ">
    <property type="taxonomic scope" value="Eukaryota"/>
</dbReference>
<evidence type="ECO:0000313" key="3">
    <source>
        <dbReference type="EMBL" id="EFJ06119.1"/>
    </source>
</evidence>
<dbReference type="InterPro" id="IPR000916">
    <property type="entry name" value="Bet_v_I/MLP"/>
</dbReference>
<dbReference type="AlphaFoldDB" id="D8SVZ2"/>
<sequence length="152" mass="16461">MVAGSVATELQIKVPLERVWKAIKDSNNMFPKALPDAFTSVQTVEGDGKVGSVRLVHFGPGTYAKEKLESLDESNHSVVLSTIEGGPIGSLFSSQTATISLKPVEDSGTKVTWSIAYDSLVEDPPLDRMKGNAEKIMRGVEAYLLSNKDYTE</sequence>
<dbReference type="Proteomes" id="UP000001514">
    <property type="component" value="Unassembled WGS sequence"/>
</dbReference>
<dbReference type="GO" id="GO:0004864">
    <property type="term" value="F:protein phosphatase inhibitor activity"/>
    <property type="evidence" value="ECO:0000318"/>
    <property type="project" value="GO_Central"/>
</dbReference>
<dbReference type="Gramene" id="EFJ06119">
    <property type="protein sequence ID" value="EFJ06119"/>
    <property type="gene ID" value="SELMODRAFT_135974"/>
</dbReference>
<dbReference type="InParanoid" id="D8SVZ2"/>
<protein>
    <recommendedName>
        <fullName evidence="2">Bet v I/Major latex protein domain-containing protein</fullName>
    </recommendedName>
</protein>
<dbReference type="KEGG" id="smo:SELMODRAFT_126206"/>